<dbReference type="AlphaFoldDB" id="A0A1H1ZAE9"/>
<evidence type="ECO:0000313" key="9">
    <source>
        <dbReference type="EMBL" id="SDT30472.1"/>
    </source>
</evidence>
<evidence type="ECO:0000259" key="7">
    <source>
        <dbReference type="Pfam" id="PF03772"/>
    </source>
</evidence>
<feature type="transmembrane region" description="Helical" evidence="6">
    <location>
        <begin position="34"/>
        <end position="53"/>
    </location>
</feature>
<name>A0A1H1ZAE9_MUCMA</name>
<evidence type="ECO:0000313" key="10">
    <source>
        <dbReference type="Proteomes" id="UP000199679"/>
    </source>
</evidence>
<feature type="transmembrane region" description="Helical" evidence="6">
    <location>
        <begin position="422"/>
        <end position="447"/>
    </location>
</feature>
<feature type="transmembrane region" description="Helical" evidence="6">
    <location>
        <begin position="340"/>
        <end position="358"/>
    </location>
</feature>
<dbReference type="PANTHER" id="PTHR30619">
    <property type="entry name" value="DNA INTERNALIZATION/COMPETENCE PROTEIN COMEC/REC2"/>
    <property type="match status" value="1"/>
</dbReference>
<dbReference type="PANTHER" id="PTHR30619:SF1">
    <property type="entry name" value="RECOMBINATION PROTEIN 2"/>
    <property type="match status" value="1"/>
</dbReference>
<feature type="transmembrane region" description="Helical" evidence="6">
    <location>
        <begin position="65"/>
        <end position="86"/>
    </location>
</feature>
<dbReference type="GO" id="GO:0005886">
    <property type="term" value="C:plasma membrane"/>
    <property type="evidence" value="ECO:0007669"/>
    <property type="project" value="UniProtKB-SubCell"/>
</dbReference>
<keyword evidence="3 6" id="KW-0812">Transmembrane</keyword>
<gene>
    <name evidence="9" type="ORF">SAMN05216490_3026</name>
</gene>
<feature type="transmembrane region" description="Helical" evidence="6">
    <location>
        <begin position="264"/>
        <end position="287"/>
    </location>
</feature>
<evidence type="ECO:0000256" key="3">
    <source>
        <dbReference type="ARBA" id="ARBA00022692"/>
    </source>
</evidence>
<feature type="transmembrane region" description="Helical" evidence="6">
    <location>
        <begin position="486"/>
        <end position="507"/>
    </location>
</feature>
<keyword evidence="2" id="KW-1003">Cell membrane</keyword>
<feature type="domain" description="ComEC/Rec2-related protein" evidence="7">
    <location>
        <begin position="240"/>
        <end position="507"/>
    </location>
</feature>
<comment type="subcellular location">
    <subcellularLocation>
        <location evidence="1">Cell membrane</location>
        <topology evidence="1">Multi-pass membrane protein</topology>
    </subcellularLocation>
</comment>
<keyword evidence="4 6" id="KW-1133">Transmembrane helix</keyword>
<keyword evidence="10" id="KW-1185">Reference proteome</keyword>
<dbReference type="Pfam" id="PF13567">
    <property type="entry name" value="DUF4131"/>
    <property type="match status" value="1"/>
</dbReference>
<feature type="transmembrane region" description="Helical" evidence="6">
    <location>
        <begin position="396"/>
        <end position="416"/>
    </location>
</feature>
<reference evidence="9 10" key="1">
    <citation type="submission" date="2016-10" db="EMBL/GenBank/DDBJ databases">
        <authorList>
            <person name="de Groot N.N."/>
        </authorList>
    </citation>
    <scope>NUCLEOTIDE SEQUENCE [LARGE SCALE GENOMIC DNA]</scope>
    <source>
        <strain evidence="9 10">MP1X4</strain>
    </source>
</reference>
<feature type="transmembrane region" description="Helical" evidence="6">
    <location>
        <begin position="294"/>
        <end position="310"/>
    </location>
</feature>
<dbReference type="STRING" id="652787.SAMN05216490_3026"/>
<feature type="transmembrane region" description="Helical" evidence="6">
    <location>
        <begin position="9"/>
        <end position="28"/>
    </location>
</feature>
<feature type="transmembrane region" description="Helical" evidence="6">
    <location>
        <begin position="364"/>
        <end position="384"/>
    </location>
</feature>
<evidence type="ECO:0000256" key="1">
    <source>
        <dbReference type="ARBA" id="ARBA00004651"/>
    </source>
</evidence>
<dbReference type="InterPro" id="IPR025405">
    <property type="entry name" value="DUF4131"/>
</dbReference>
<dbReference type="InterPro" id="IPR052159">
    <property type="entry name" value="Competence_DNA_uptake"/>
</dbReference>
<dbReference type="RefSeq" id="WP_091374411.1">
    <property type="nucleotide sequence ID" value="NZ_LT629740.1"/>
</dbReference>
<evidence type="ECO:0000256" key="6">
    <source>
        <dbReference type="SAM" id="Phobius"/>
    </source>
</evidence>
<proteinExistence type="predicted"/>
<evidence type="ECO:0000256" key="2">
    <source>
        <dbReference type="ARBA" id="ARBA00022475"/>
    </source>
</evidence>
<accession>A0A1H1ZAE9</accession>
<dbReference type="InterPro" id="IPR004477">
    <property type="entry name" value="ComEC_N"/>
</dbReference>
<protein>
    <submittedName>
        <fullName evidence="9">Competence protein ComEC</fullName>
    </submittedName>
</protein>
<feature type="transmembrane region" description="Helical" evidence="6">
    <location>
        <begin position="226"/>
        <end position="244"/>
    </location>
</feature>
<evidence type="ECO:0000256" key="5">
    <source>
        <dbReference type="ARBA" id="ARBA00023136"/>
    </source>
</evidence>
<dbReference type="Proteomes" id="UP000199679">
    <property type="component" value="Chromosome I"/>
</dbReference>
<evidence type="ECO:0000256" key="4">
    <source>
        <dbReference type="ARBA" id="ARBA00022989"/>
    </source>
</evidence>
<feature type="transmembrane region" description="Helical" evidence="6">
    <location>
        <begin position="513"/>
        <end position="531"/>
    </location>
</feature>
<sequence length="701" mass="79400">MIANHRGEIPFVVLIIPFLLGISVGLNFTHATDVTPLTILFHSLSFIFIALNLTYKRFNIYKYRWLGGSLMVGILLLFGCISVINYNELNRSTHFSKTTAQYAIVKISNEPVLKNGLFRFKADVKESVSNGKQTPVTGNLLITIKDTSAKNLYYGDELLIPANYKPVDPPFNPAEFNYKQYLAYQNIHYQSFLYPHQYAVIAYNTENAVVAYSLRLKQRLIQKFKAGMTDTSAVAVASAIILGYKADMSSNVLQAYSATGTVYVLTVSGAQVAVIYLMLSWALGFLWQYKYGRLIRAVIIISILCYYALLTGFSPAVCRAVLMVSLIVIGKTYSRYINSLNLLAVSAFLLLFYDPYFITEVGFQLSYIAISGLIIFRPIVYSWLKFKNKWADKLWGLCSLSIAAQVVTFPLSAFYFHQFPVYFLVSNLFVFIPVTIIMYTGFIYLLLPQIPGISNALAYLLDKTILIMNKVLTFMEHLPFASINKIWLSTTEYLLLYAIIISLFYYLYYKKSWLLQACLGCLLLLSISISIKKIYAQQSNSIAFLNLHKHIGLVIKNGTKAVVISDLSDTDKNYRYSIQPYLDSSGISTISVYNLKQDIQSAFVLKKGNLIQFMNKRLVLFNKDLSDAPLNKKLKTDYIYLTNNPYAAINSINKNYVCQLLVIDATNSDHFISSVIKQADTLQIKYSLLKRNKSLITVSNE</sequence>
<dbReference type="OrthoDB" id="9761531at2"/>
<organism evidence="9 10">
    <name type="scientific">Mucilaginibacter mallensis</name>
    <dbReference type="NCBI Taxonomy" id="652787"/>
    <lineage>
        <taxon>Bacteria</taxon>
        <taxon>Pseudomonadati</taxon>
        <taxon>Bacteroidota</taxon>
        <taxon>Sphingobacteriia</taxon>
        <taxon>Sphingobacteriales</taxon>
        <taxon>Sphingobacteriaceae</taxon>
        <taxon>Mucilaginibacter</taxon>
    </lineage>
</organism>
<dbReference type="NCBIfam" id="TIGR00360">
    <property type="entry name" value="ComEC_N-term"/>
    <property type="match status" value="1"/>
</dbReference>
<evidence type="ECO:0000259" key="8">
    <source>
        <dbReference type="Pfam" id="PF13567"/>
    </source>
</evidence>
<keyword evidence="5 6" id="KW-0472">Membrane</keyword>
<dbReference type="EMBL" id="LT629740">
    <property type="protein sequence ID" value="SDT30472.1"/>
    <property type="molecule type" value="Genomic_DNA"/>
</dbReference>
<feature type="domain" description="DUF4131" evidence="8">
    <location>
        <begin position="36"/>
        <end position="193"/>
    </location>
</feature>
<dbReference type="Pfam" id="PF03772">
    <property type="entry name" value="Competence"/>
    <property type="match status" value="1"/>
</dbReference>